<evidence type="ECO:0000313" key="5">
    <source>
        <dbReference type="EMBL" id="MBN8236656.1"/>
    </source>
</evidence>
<accession>A0ABS3DZD1</accession>
<dbReference type="InterPro" id="IPR002678">
    <property type="entry name" value="DUF34/NIF3"/>
</dbReference>
<dbReference type="RefSeq" id="WP_206935205.1">
    <property type="nucleotide sequence ID" value="NZ_JAEKJY010000005.1"/>
</dbReference>
<comment type="caution">
    <text evidence="5">The sequence shown here is derived from an EMBL/GenBank/DDBJ whole genome shotgun (WGS) entry which is preliminary data.</text>
</comment>
<keyword evidence="6" id="KW-1185">Reference proteome</keyword>
<dbReference type="NCBIfam" id="TIGR00486">
    <property type="entry name" value="YbgI_SA1388"/>
    <property type="match status" value="1"/>
</dbReference>
<gene>
    <name evidence="5" type="ORF">JF544_15460</name>
</gene>
<dbReference type="SUPFAM" id="SSF102705">
    <property type="entry name" value="NIF3 (NGG1p interacting factor 3)-like"/>
    <property type="match status" value="1"/>
</dbReference>
<dbReference type="PIRSF" id="PIRSF037489">
    <property type="entry name" value="UCP037489_NIF3_YqfO"/>
    <property type="match status" value="1"/>
</dbReference>
<name>A0ABS3DZD1_9BACI</name>
<evidence type="ECO:0000256" key="4">
    <source>
        <dbReference type="PIRNR" id="PIRNR037489"/>
    </source>
</evidence>
<keyword evidence="3 4" id="KW-0479">Metal-binding</keyword>
<organism evidence="5 6">
    <name type="scientific">Halobacillus kuroshimensis</name>
    <dbReference type="NCBI Taxonomy" id="302481"/>
    <lineage>
        <taxon>Bacteria</taxon>
        <taxon>Bacillati</taxon>
        <taxon>Bacillota</taxon>
        <taxon>Bacilli</taxon>
        <taxon>Bacillales</taxon>
        <taxon>Bacillaceae</taxon>
        <taxon>Halobacillus</taxon>
    </lineage>
</organism>
<dbReference type="PANTHER" id="PTHR13799">
    <property type="entry name" value="NGG1 INTERACTING FACTOR 3"/>
    <property type="match status" value="1"/>
</dbReference>
<reference evidence="5 6" key="1">
    <citation type="submission" date="2020-12" db="EMBL/GenBank/DDBJ databases">
        <title>Oil enriched cultivation method for isolating marine PHA-producing bacteria.</title>
        <authorList>
            <person name="Zheng W."/>
            <person name="Yu S."/>
            <person name="Huang Y."/>
        </authorList>
    </citation>
    <scope>NUCLEOTIDE SEQUENCE [LARGE SCALE GENOMIC DNA]</scope>
    <source>
        <strain evidence="5 6">SY-2-6</strain>
    </source>
</reference>
<proteinExistence type="inferred from homology"/>
<dbReference type="InterPro" id="IPR017221">
    <property type="entry name" value="DUF34/NIF3_bac"/>
</dbReference>
<dbReference type="Proteomes" id="UP000663970">
    <property type="component" value="Unassembled WGS sequence"/>
</dbReference>
<dbReference type="Gene3D" id="3.30.70.120">
    <property type="match status" value="1"/>
</dbReference>
<dbReference type="InterPro" id="IPR015867">
    <property type="entry name" value="N-reg_PII/ATP_PRibTrfase_C"/>
</dbReference>
<sequence length="371" mass="41106">MNKVTAREIIKTLETWAPKSFAYDWDNVGLQVGSLNKPVQNVMVTLDVVESVVDEAVEKKVDLIIAHHPLLFVKLHQINVDTPKGRIVQKLLKHDITVYAAHTNLDVAEGGVNDVMADLLDVKNRRPLIPTETEQLVKLAVFVPDSHLEAVRDAVSEAGAGFIGDYSHCTYQVSGEGTFKPQEGTNPFIGEQGRLEQVQEKRLETIVPQSKLSKVLQAMEKAHPYEEVAYDLYPLLNEGRSLGIGRVGRLDEPISLQDFADKVKERFDVPHVRVAGKMGKTVQTVALLGGSGEKYIHKAKSSGADVYVTGDMTFHMTQDAVEMGLHVIDPGHHVEKVVCVKVQQYLEERCNKDGALNILVSEVDTEPFTIQ</sequence>
<dbReference type="InterPro" id="IPR036069">
    <property type="entry name" value="DUF34/NIF3_sf"/>
</dbReference>
<protein>
    <recommendedName>
        <fullName evidence="2 4">GTP cyclohydrolase 1 type 2 homolog</fullName>
    </recommendedName>
</protein>
<evidence type="ECO:0000256" key="1">
    <source>
        <dbReference type="ARBA" id="ARBA00006964"/>
    </source>
</evidence>
<dbReference type="Pfam" id="PF01784">
    <property type="entry name" value="DUF34_NIF3"/>
    <property type="match status" value="1"/>
</dbReference>
<dbReference type="EMBL" id="JAEKJY010000005">
    <property type="protein sequence ID" value="MBN8236656.1"/>
    <property type="molecule type" value="Genomic_DNA"/>
</dbReference>
<evidence type="ECO:0000313" key="6">
    <source>
        <dbReference type="Proteomes" id="UP000663970"/>
    </source>
</evidence>
<dbReference type="Gene3D" id="3.40.1390.30">
    <property type="entry name" value="NIF3 (NGG1p interacting factor 3)-like"/>
    <property type="match status" value="1"/>
</dbReference>
<evidence type="ECO:0000256" key="3">
    <source>
        <dbReference type="ARBA" id="ARBA00022723"/>
    </source>
</evidence>
<dbReference type="PANTHER" id="PTHR13799:SF14">
    <property type="entry name" value="GTP CYCLOHYDROLASE 1 TYPE 2 HOMOLOG"/>
    <property type="match status" value="1"/>
</dbReference>
<comment type="similarity">
    <text evidence="1 4">Belongs to the GTP cyclohydrolase I type 2/NIF3 family.</text>
</comment>
<evidence type="ECO:0000256" key="2">
    <source>
        <dbReference type="ARBA" id="ARBA00022112"/>
    </source>
</evidence>